<evidence type="ECO:0000313" key="6">
    <source>
        <dbReference type="Proteomes" id="UP001042704"/>
    </source>
</evidence>
<dbReference type="GO" id="GO:0006206">
    <property type="term" value="P:pyrimidine nucleobase metabolic process"/>
    <property type="evidence" value="ECO:0007669"/>
    <property type="project" value="InterPro"/>
</dbReference>
<dbReference type="Gene3D" id="2.40.40.20">
    <property type="match status" value="1"/>
</dbReference>
<comment type="similarity">
    <text evidence="3">Belongs to the thymidine/pyrimidine-nucleoside phosphorylase family. Type 2 subfamily.</text>
</comment>
<evidence type="ECO:0000256" key="2">
    <source>
        <dbReference type="ARBA" id="ARBA00022679"/>
    </source>
</evidence>
<dbReference type="InterPro" id="IPR017713">
    <property type="entry name" value="AMP_phosphorylase"/>
</dbReference>
<dbReference type="NCBIfam" id="NF003338">
    <property type="entry name" value="PRK04350.1"/>
    <property type="match status" value="1"/>
</dbReference>
<keyword evidence="2 3" id="KW-0808">Transferase</keyword>
<keyword evidence="6" id="KW-1185">Reference proteome</keyword>
<evidence type="ECO:0000313" key="5">
    <source>
        <dbReference type="EMBL" id="QSZ67158.1"/>
    </source>
</evidence>
<keyword evidence="1 3" id="KW-0328">Glycosyltransferase</keyword>
<dbReference type="InterPro" id="IPR036566">
    <property type="entry name" value="PYNP-like_C_sf"/>
</dbReference>
<dbReference type="AlphaFoldDB" id="A0A8A3S4T8"/>
<comment type="catalytic activity">
    <reaction evidence="3">
        <text>AMP + phosphate = alpha-D-ribose 1,5-bisphosphate + adenine</text>
        <dbReference type="Rhea" id="RHEA:36975"/>
        <dbReference type="ChEBI" id="CHEBI:16708"/>
        <dbReference type="ChEBI" id="CHEBI:43474"/>
        <dbReference type="ChEBI" id="CHEBI:68688"/>
        <dbReference type="ChEBI" id="CHEBI:456215"/>
        <dbReference type="EC" id="2.4.2.57"/>
    </reaction>
</comment>
<dbReference type="InterPro" id="IPR036320">
    <property type="entry name" value="Glycosyl_Trfase_fam3_N_dom_sf"/>
</dbReference>
<dbReference type="EC" id="2.4.2.57" evidence="3"/>
<dbReference type="Gene3D" id="1.20.970.50">
    <property type="match status" value="1"/>
</dbReference>
<protein>
    <recommendedName>
        <fullName evidence="3">AMP phosphorylase</fullName>
        <shortName evidence="3">AMPpase</shortName>
        <ecNumber evidence="3">2.4.2.57</ecNumber>
    </recommendedName>
    <alternativeName>
        <fullName evidence="3">Nucleoside monophosphate phosphorylase</fullName>
        <shortName evidence="3">NMP phosphorylase</shortName>
    </alternativeName>
</protein>
<dbReference type="Pfam" id="PF02885">
    <property type="entry name" value="Glycos_trans_3N"/>
    <property type="match status" value="1"/>
</dbReference>
<feature type="active site" description="Proton donor" evidence="3">
    <location>
        <position position="257"/>
    </location>
</feature>
<dbReference type="Gene3D" id="3.40.1030.10">
    <property type="entry name" value="Nucleoside phosphorylase/phosphoribosyltransferase catalytic domain"/>
    <property type="match status" value="1"/>
</dbReference>
<feature type="domain" description="Pyrimidine nucleoside phosphorylase C-terminal" evidence="4">
    <location>
        <begin position="425"/>
        <end position="492"/>
    </location>
</feature>
<dbReference type="GO" id="GO:0004645">
    <property type="term" value="F:1,4-alpha-oligoglucan phosphorylase activity"/>
    <property type="evidence" value="ECO:0007669"/>
    <property type="project" value="InterPro"/>
</dbReference>
<dbReference type="GO" id="GO:0046125">
    <property type="term" value="P:pyrimidine deoxyribonucleoside metabolic process"/>
    <property type="evidence" value="ECO:0007669"/>
    <property type="project" value="InterPro"/>
</dbReference>
<dbReference type="SUPFAM" id="SSF47648">
    <property type="entry name" value="Nucleoside phosphorylase/phosphoribosyltransferase N-terminal domain"/>
    <property type="match status" value="1"/>
</dbReference>
<dbReference type="SUPFAM" id="SSF52418">
    <property type="entry name" value="Nucleoside phosphorylase/phosphoribosyltransferase catalytic domain"/>
    <property type="match status" value="1"/>
</dbReference>
<dbReference type="NCBIfam" id="TIGR03327">
    <property type="entry name" value="AMP_phos"/>
    <property type="match status" value="1"/>
</dbReference>
<dbReference type="InterPro" id="IPR013466">
    <property type="entry name" value="Thymidine/AMP_Pase"/>
</dbReference>
<evidence type="ECO:0000256" key="3">
    <source>
        <dbReference type="HAMAP-Rule" id="MF_02132"/>
    </source>
</evidence>
<feature type="binding site" evidence="3">
    <location>
        <position position="265"/>
    </location>
    <ligand>
        <name>AMP</name>
        <dbReference type="ChEBI" id="CHEBI:456215"/>
    </ligand>
</feature>
<dbReference type="GO" id="GO:0006196">
    <property type="term" value="P:AMP catabolic process"/>
    <property type="evidence" value="ECO:0007669"/>
    <property type="project" value="UniProtKB-UniRule"/>
</dbReference>
<feature type="binding site" evidence="3">
    <location>
        <position position="204"/>
    </location>
    <ligand>
        <name>AMP</name>
        <dbReference type="ChEBI" id="CHEBI:456215"/>
    </ligand>
</feature>
<dbReference type="SUPFAM" id="SSF54680">
    <property type="entry name" value="Pyrimidine nucleoside phosphorylase C-terminal domain"/>
    <property type="match status" value="1"/>
</dbReference>
<reference evidence="5" key="2">
    <citation type="submission" date="2019-02" db="EMBL/GenBank/DDBJ databases">
        <authorList>
            <person name="Chen S.-C."/>
            <person name="Chien H.-H."/>
            <person name="Lai M.-C."/>
        </authorList>
    </citation>
    <scope>NUCLEOTIDE SEQUENCE</scope>
    <source>
        <strain evidence="5">N2F9704</strain>
    </source>
</reference>
<feature type="binding site" evidence="3">
    <location>
        <begin position="195"/>
        <end position="200"/>
    </location>
    <ligand>
        <name>AMP</name>
        <dbReference type="ChEBI" id="CHEBI:456215"/>
    </ligand>
</feature>
<comment type="catalytic activity">
    <reaction evidence="3">
        <text>CMP + phosphate = cytosine + alpha-D-ribose 1,5-bisphosphate</text>
        <dbReference type="Rhea" id="RHEA:36987"/>
        <dbReference type="ChEBI" id="CHEBI:16040"/>
        <dbReference type="ChEBI" id="CHEBI:43474"/>
        <dbReference type="ChEBI" id="CHEBI:60377"/>
        <dbReference type="ChEBI" id="CHEBI:68688"/>
        <dbReference type="EC" id="2.4.2.57"/>
    </reaction>
</comment>
<dbReference type="PANTHER" id="PTHR10515">
    <property type="entry name" value="THYMIDINE PHOSPHORYLASE"/>
    <property type="match status" value="1"/>
</dbReference>
<dbReference type="Pfam" id="PF07831">
    <property type="entry name" value="PYNP_C"/>
    <property type="match status" value="1"/>
</dbReference>
<dbReference type="GO" id="GO:0016763">
    <property type="term" value="F:pentosyltransferase activity"/>
    <property type="evidence" value="ECO:0007669"/>
    <property type="project" value="UniProtKB-UniRule"/>
</dbReference>
<dbReference type="Gene3D" id="3.90.1170.30">
    <property type="entry name" value="Pyrimidine nucleoside phosphorylase-like, C-terminal domain"/>
    <property type="match status" value="1"/>
</dbReference>
<dbReference type="InterPro" id="IPR000312">
    <property type="entry name" value="Glycosyl_Trfase_fam3"/>
</dbReference>
<proteinExistence type="inferred from homology"/>
<gene>
    <name evidence="5" type="ORF">RJ40_06415</name>
</gene>
<feature type="binding site" evidence="3">
    <location>
        <position position="289"/>
    </location>
    <ligand>
        <name>AMP</name>
        <dbReference type="ChEBI" id="CHEBI:456215"/>
    </ligand>
</feature>
<dbReference type="EMBL" id="CP036172">
    <property type="protein sequence ID" value="QSZ67158.1"/>
    <property type="molecule type" value="Genomic_DNA"/>
</dbReference>
<organism evidence="5 6">
    <name type="scientific">Methanofollis aquaemaris</name>
    <dbReference type="NCBI Taxonomy" id="126734"/>
    <lineage>
        <taxon>Archaea</taxon>
        <taxon>Methanobacteriati</taxon>
        <taxon>Methanobacteriota</taxon>
        <taxon>Stenosarchaea group</taxon>
        <taxon>Methanomicrobia</taxon>
        <taxon>Methanomicrobiales</taxon>
        <taxon>Methanomicrobiaceae</taxon>
        <taxon>Methanofollis</taxon>
    </lineage>
</organism>
<dbReference type="PANTHER" id="PTHR10515:SF0">
    <property type="entry name" value="THYMIDINE PHOSPHORYLASE"/>
    <property type="match status" value="1"/>
</dbReference>
<reference evidence="5" key="1">
    <citation type="journal article" date="2001" name="Int. J. Syst. Evol. Microbiol.">
        <title>Methanofollis aquaemaris sp. nov., a methanogen isolated from an aquaculture fish pond.</title>
        <authorList>
            <person name="Lai M.C."/>
            <person name="Chen S.C."/>
        </authorList>
    </citation>
    <scope>NUCLEOTIDE SEQUENCE</scope>
    <source>
        <strain evidence="5">N2F9704</strain>
    </source>
</reference>
<feature type="binding site" evidence="3">
    <location>
        <position position="169"/>
    </location>
    <ligand>
        <name>AMP</name>
        <dbReference type="ChEBI" id="CHEBI:456215"/>
    </ligand>
</feature>
<dbReference type="SMART" id="SM00941">
    <property type="entry name" value="PYNP_C"/>
    <property type="match status" value="1"/>
</dbReference>
<dbReference type="InterPro" id="IPR035902">
    <property type="entry name" value="Nuc_phospho_transferase"/>
</dbReference>
<accession>A0A8A3S4T8</accession>
<dbReference type="InterPro" id="IPR013102">
    <property type="entry name" value="PYNP_C"/>
</dbReference>
<dbReference type="InterPro" id="IPR000053">
    <property type="entry name" value="Thymidine/pyrmidine_PPase"/>
</dbReference>
<comment type="function">
    <text evidence="3">Catalyzes the conversion of AMP and phosphate to adenine and ribose 1,5-bisphosphate (R15P). Exhibits phosphorylase activity toward CMP and UMP in addition to AMP. Functions in an archaeal AMP degradation pathway, together with R15P isomerase and RubisCO.</text>
</comment>
<evidence type="ECO:0000256" key="1">
    <source>
        <dbReference type="ARBA" id="ARBA00022676"/>
    </source>
</evidence>
<dbReference type="InterPro" id="IPR017872">
    <property type="entry name" value="Pyrmidine_PPase_CS"/>
</dbReference>
<dbReference type="Proteomes" id="UP001042704">
    <property type="component" value="Chromosome"/>
</dbReference>
<dbReference type="KEGG" id="maqe:RJ40_06415"/>
<dbReference type="GO" id="GO:0005829">
    <property type="term" value="C:cytosol"/>
    <property type="evidence" value="ECO:0007669"/>
    <property type="project" value="TreeGrafter"/>
</dbReference>
<sequence>MKLTTRLIDIGNRGVLLNAADAREISVRDGDRVEVKSLATGETVSAFVDTTASIIGPGTIGVYRPTQVRVDVLDGAEVEVRAADRPASLAYIKKKMDGQRLNQEETYAIIRDVVADDLSPSELTAYIVSTYTNPLDMDEVEYLTRAMVDTGDQLRFPSYPIVDKHSIGGVPGNKISLLVVPIVAAAGLKIPKTSSRAITGAAGTADLMEVLAPVEFTATQVQQMTEKVGAVIVWGGATNIAPADDRFITVEYPFKIDARGQMLASVMAKKYAVGANLVAIDVPVGAQTKVPTVEEGRRLSREFIELGERLGMQVECALTYGESLVGRTIGPKIEVQEALSVLEGATEPNSLIQKSLSIAGIILEMAGKAAPGQGYTLAQEILASGKALAKMKEIIEVQGGNPAVTAADIVPGTYQYVVKAPTTGYVIELNNKALISLARAAGAPQDQGAGVCIHAKKGTRVQAGEPIITVYADRKWRLQKALEEGRRLMPVVVEGMLLDRVPGRHWTTRGGQQYGQ</sequence>
<dbReference type="GO" id="GO:0016208">
    <property type="term" value="F:AMP binding"/>
    <property type="evidence" value="ECO:0007669"/>
    <property type="project" value="UniProtKB-UniRule"/>
</dbReference>
<dbReference type="NCBIfam" id="TIGR02645">
    <property type="entry name" value="ARCH_P_rylase"/>
    <property type="match status" value="1"/>
</dbReference>
<dbReference type="RefSeq" id="WP_265582532.1">
    <property type="nucleotide sequence ID" value="NZ_CP036172.1"/>
</dbReference>
<evidence type="ECO:0000259" key="4">
    <source>
        <dbReference type="SMART" id="SM00941"/>
    </source>
</evidence>
<dbReference type="GeneID" id="76423981"/>
<dbReference type="InterPro" id="IPR017459">
    <property type="entry name" value="Glycosyl_Trfase_fam3_N_dom"/>
</dbReference>
<dbReference type="HAMAP" id="MF_02132">
    <property type="entry name" value="AMP_phosphorylase"/>
    <property type="match status" value="1"/>
</dbReference>
<comment type="catalytic activity">
    <reaction evidence="3">
        <text>UMP + phosphate = alpha-D-ribose 1,5-bisphosphate + uracil</text>
        <dbReference type="Rhea" id="RHEA:36991"/>
        <dbReference type="ChEBI" id="CHEBI:17568"/>
        <dbReference type="ChEBI" id="CHEBI:43474"/>
        <dbReference type="ChEBI" id="CHEBI:57865"/>
        <dbReference type="ChEBI" id="CHEBI:68688"/>
        <dbReference type="EC" id="2.4.2.57"/>
    </reaction>
</comment>
<dbReference type="PROSITE" id="PS00647">
    <property type="entry name" value="THYMID_PHOSPHORYLASE"/>
    <property type="match status" value="1"/>
</dbReference>
<name>A0A8A3S4T8_9EURY</name>
<dbReference type="Pfam" id="PF00591">
    <property type="entry name" value="Glycos_transf_3"/>
    <property type="match status" value="1"/>
</dbReference>